<dbReference type="RefSeq" id="WP_138163221.1">
    <property type="nucleotide sequence ID" value="NZ_VAUA01000005.1"/>
</dbReference>
<feature type="signal peptide" evidence="1">
    <location>
        <begin position="1"/>
        <end position="23"/>
    </location>
</feature>
<dbReference type="OrthoDB" id="7773807at2"/>
<dbReference type="AlphaFoldDB" id="A0A5R8ZF20"/>
<dbReference type="EMBL" id="VAUA01000005">
    <property type="protein sequence ID" value="TLP64429.1"/>
    <property type="molecule type" value="Genomic_DNA"/>
</dbReference>
<keyword evidence="1" id="KW-0732">Signal</keyword>
<dbReference type="PROSITE" id="PS51257">
    <property type="entry name" value="PROKAR_LIPOPROTEIN"/>
    <property type="match status" value="1"/>
</dbReference>
<accession>A0A5R8ZF20</accession>
<protein>
    <recommendedName>
        <fullName evidence="6">Lipoprotein</fullName>
    </recommendedName>
</protein>
<evidence type="ECO:0000313" key="3">
    <source>
        <dbReference type="EMBL" id="TLP64429.1"/>
    </source>
</evidence>
<proteinExistence type="predicted"/>
<feature type="chain" id="PRO_5044624160" description="Lipoprotein" evidence="1">
    <location>
        <begin position="24"/>
        <end position="173"/>
    </location>
</feature>
<organism evidence="2 5">
    <name type="scientific">Parasedimentitalea maritima</name>
    <dbReference type="NCBI Taxonomy" id="2578117"/>
    <lineage>
        <taxon>Bacteria</taxon>
        <taxon>Pseudomonadati</taxon>
        <taxon>Pseudomonadota</taxon>
        <taxon>Alphaproteobacteria</taxon>
        <taxon>Rhodobacterales</taxon>
        <taxon>Paracoccaceae</taxon>
        <taxon>Parasedimentitalea</taxon>
    </lineage>
</organism>
<evidence type="ECO:0000256" key="1">
    <source>
        <dbReference type="SAM" id="SignalP"/>
    </source>
</evidence>
<reference evidence="2 5" key="2">
    <citation type="submission" date="2019-12" db="EMBL/GenBank/DDBJ databases">
        <authorList>
            <person name="Zhang Y.-J."/>
        </authorList>
    </citation>
    <scope>NUCLEOTIDE SEQUENCE [LARGE SCALE GENOMIC DNA]</scope>
    <source>
        <strain evidence="2 5">H18S-6</strain>
    </source>
</reference>
<accession>A0A6A4RGF3</accession>
<keyword evidence="4" id="KW-1185">Reference proteome</keyword>
<evidence type="ECO:0000313" key="4">
    <source>
        <dbReference type="Proteomes" id="UP000305041"/>
    </source>
</evidence>
<dbReference type="Proteomes" id="UP000441586">
    <property type="component" value="Unassembled WGS sequence"/>
</dbReference>
<sequence>MRKSIAVFLVTGVTLASCSSWQASRVNPSNWFGDSQSAEVPVEASAEPVNPLIPSTDKVRLFGKSDAPAEDLSVQIAGVTGLQVEQTPTGAIVYATGVASRQGAYGVRLRRNLDADDATLDFSFRALYPANPTAVGSETSRTVRVAVSLTHQDLAGVRLIRVTSDSNARETRR</sequence>
<comment type="caution">
    <text evidence="2">The sequence shown here is derived from an EMBL/GenBank/DDBJ whole genome shotgun (WGS) entry which is preliminary data.</text>
</comment>
<dbReference type="Proteomes" id="UP000305041">
    <property type="component" value="Unassembled WGS sequence"/>
</dbReference>
<name>A0A5R8ZF20_9RHOB</name>
<dbReference type="EMBL" id="WSFO01000009">
    <property type="protein sequence ID" value="KAE9628632.1"/>
    <property type="molecule type" value="Genomic_DNA"/>
</dbReference>
<reference evidence="3 4" key="1">
    <citation type="submission" date="2019-05" db="EMBL/GenBank/DDBJ databases">
        <title>Draft genome sequence of Pelagicola sp. DSW4-44.</title>
        <authorList>
            <person name="Oh J."/>
        </authorList>
    </citation>
    <scope>NUCLEOTIDE SEQUENCE [LARGE SCALE GENOMIC DNA]</scope>
    <source>
        <strain evidence="3 4">DSW4-44</strain>
    </source>
</reference>
<evidence type="ECO:0000313" key="2">
    <source>
        <dbReference type="EMBL" id="KAE9628632.1"/>
    </source>
</evidence>
<evidence type="ECO:0008006" key="6">
    <source>
        <dbReference type="Google" id="ProtNLM"/>
    </source>
</evidence>
<evidence type="ECO:0000313" key="5">
    <source>
        <dbReference type="Proteomes" id="UP000441586"/>
    </source>
</evidence>
<gene>
    <name evidence="3" type="ORF">FEE96_11665</name>
    <name evidence="2" type="ORF">GP644_15775</name>
</gene>